<accession>A0A7R8WSY6</accession>
<dbReference type="SMART" id="SM00184">
    <property type="entry name" value="RING"/>
    <property type="match status" value="1"/>
</dbReference>
<evidence type="ECO:0000256" key="5">
    <source>
        <dbReference type="ARBA" id="ARBA00022833"/>
    </source>
</evidence>
<evidence type="ECO:0000256" key="2">
    <source>
        <dbReference type="ARBA" id="ARBA00008141"/>
    </source>
</evidence>
<keyword evidence="3" id="KW-0812">Transmembrane</keyword>
<sequence>MPLEYAICSKCVICSDTNLVGDKNVLLTLCGHIFHGICLENRMKDSLSCPCPTCQLPVERSNLKPLFFDVDQEDLDLLDNLRKAKHRGVDINTLNTLISKGVDINNFTKKCEDINNFTKKCEDINIFDTKKTIAQGILNVALLTVNGSQLKYIFHVGAESSHYYC</sequence>
<evidence type="ECO:0000256" key="1">
    <source>
        <dbReference type="ARBA" id="ARBA00004141"/>
    </source>
</evidence>
<gene>
    <name evidence="9" type="ORF">CTOB1V02_LOCUS14070</name>
</gene>
<dbReference type="InterPro" id="IPR013083">
    <property type="entry name" value="Znf_RING/FYVE/PHD"/>
</dbReference>
<evidence type="ECO:0000256" key="6">
    <source>
        <dbReference type="ARBA" id="ARBA00022889"/>
    </source>
</evidence>
<protein>
    <submittedName>
        <fullName evidence="9">Uncharacterized protein</fullName>
    </submittedName>
</protein>
<keyword evidence="5" id="KW-0862">Zinc</keyword>
<dbReference type="PANTHER" id="PTHR12316:SF17">
    <property type="entry name" value="NINJURIN C, ISOFORM D"/>
    <property type="match status" value="1"/>
</dbReference>
<dbReference type="PANTHER" id="PTHR12316">
    <property type="entry name" value="NINJURIN-RELATED"/>
    <property type="match status" value="1"/>
</dbReference>
<keyword evidence="4" id="KW-0863">Zinc-finger</keyword>
<dbReference type="GO" id="GO:0008270">
    <property type="term" value="F:zinc ion binding"/>
    <property type="evidence" value="ECO:0007669"/>
    <property type="project" value="UniProtKB-KW"/>
</dbReference>
<proteinExistence type="inferred from homology"/>
<dbReference type="GO" id="GO:0007155">
    <property type="term" value="P:cell adhesion"/>
    <property type="evidence" value="ECO:0007669"/>
    <property type="project" value="UniProtKB-KW"/>
</dbReference>
<dbReference type="Gene3D" id="3.30.40.10">
    <property type="entry name" value="Zinc/RING finger domain, C3HC4 (zinc finger)"/>
    <property type="match status" value="1"/>
</dbReference>
<evidence type="ECO:0000256" key="4">
    <source>
        <dbReference type="ARBA" id="ARBA00022771"/>
    </source>
</evidence>
<organism evidence="9">
    <name type="scientific">Cyprideis torosa</name>
    <dbReference type="NCBI Taxonomy" id="163714"/>
    <lineage>
        <taxon>Eukaryota</taxon>
        <taxon>Metazoa</taxon>
        <taxon>Ecdysozoa</taxon>
        <taxon>Arthropoda</taxon>
        <taxon>Crustacea</taxon>
        <taxon>Oligostraca</taxon>
        <taxon>Ostracoda</taxon>
        <taxon>Podocopa</taxon>
        <taxon>Podocopida</taxon>
        <taxon>Cytherocopina</taxon>
        <taxon>Cytheroidea</taxon>
        <taxon>Cytherideidae</taxon>
        <taxon>Cyprideis</taxon>
    </lineage>
</organism>
<evidence type="ECO:0000256" key="7">
    <source>
        <dbReference type="ARBA" id="ARBA00022989"/>
    </source>
</evidence>
<comment type="subcellular location">
    <subcellularLocation>
        <location evidence="1">Membrane</location>
        <topology evidence="1">Multi-pass membrane protein</topology>
    </subcellularLocation>
</comment>
<keyword evidence="4" id="KW-0479">Metal-binding</keyword>
<keyword evidence="8" id="KW-0472">Membrane</keyword>
<dbReference type="AlphaFoldDB" id="A0A7R8WSY6"/>
<dbReference type="GO" id="GO:0016020">
    <property type="term" value="C:membrane"/>
    <property type="evidence" value="ECO:0007669"/>
    <property type="project" value="UniProtKB-SubCell"/>
</dbReference>
<comment type="similarity">
    <text evidence="2">Belongs to the ninjurin family.</text>
</comment>
<feature type="non-terminal residue" evidence="9">
    <location>
        <position position="1"/>
    </location>
</feature>
<evidence type="ECO:0000256" key="8">
    <source>
        <dbReference type="ARBA" id="ARBA00023136"/>
    </source>
</evidence>
<dbReference type="Pfam" id="PF13639">
    <property type="entry name" value="zf-RING_2"/>
    <property type="match status" value="1"/>
</dbReference>
<name>A0A7R8WSY6_9CRUS</name>
<keyword evidence="6" id="KW-0130">Cell adhesion</keyword>
<dbReference type="Pfam" id="PF04923">
    <property type="entry name" value="Ninjurin"/>
    <property type="match status" value="1"/>
</dbReference>
<keyword evidence="7" id="KW-1133">Transmembrane helix</keyword>
<reference evidence="9" key="1">
    <citation type="submission" date="2020-11" db="EMBL/GenBank/DDBJ databases">
        <authorList>
            <person name="Tran Van P."/>
        </authorList>
    </citation>
    <scope>NUCLEOTIDE SEQUENCE</scope>
</reference>
<evidence type="ECO:0000313" key="9">
    <source>
        <dbReference type="EMBL" id="CAD7236255.1"/>
    </source>
</evidence>
<dbReference type="GO" id="GO:0042246">
    <property type="term" value="P:tissue regeneration"/>
    <property type="evidence" value="ECO:0007669"/>
    <property type="project" value="InterPro"/>
</dbReference>
<dbReference type="SUPFAM" id="SSF57850">
    <property type="entry name" value="RING/U-box"/>
    <property type="match status" value="1"/>
</dbReference>
<dbReference type="InterPro" id="IPR007007">
    <property type="entry name" value="Ninjurin"/>
</dbReference>
<dbReference type="InterPro" id="IPR001841">
    <property type="entry name" value="Znf_RING"/>
</dbReference>
<dbReference type="EMBL" id="OB677614">
    <property type="protein sequence ID" value="CAD7236255.1"/>
    <property type="molecule type" value="Genomic_DNA"/>
</dbReference>
<dbReference type="OrthoDB" id="6114058at2759"/>
<evidence type="ECO:0000256" key="3">
    <source>
        <dbReference type="ARBA" id="ARBA00022692"/>
    </source>
</evidence>
<dbReference type="PROSITE" id="PS50089">
    <property type="entry name" value="ZF_RING_2"/>
    <property type="match status" value="1"/>
</dbReference>